<dbReference type="EnsemblProtists" id="EKX40055">
    <property type="protein sequence ID" value="EKX40055"/>
    <property type="gene ID" value="GUITHDRAFT_113794"/>
</dbReference>
<dbReference type="GO" id="GO:0070897">
    <property type="term" value="P:transcription preinitiation complex assembly"/>
    <property type="evidence" value="ECO:0007669"/>
    <property type="project" value="InterPro"/>
</dbReference>
<dbReference type="STRING" id="905079.L1IW31"/>
<dbReference type="PaxDb" id="55529-EKX40055"/>
<organism evidence="5">
    <name type="scientific">Guillardia theta (strain CCMP2712)</name>
    <name type="common">Cryptophyte</name>
    <dbReference type="NCBI Taxonomy" id="905079"/>
    <lineage>
        <taxon>Eukaryota</taxon>
        <taxon>Cryptophyceae</taxon>
        <taxon>Pyrenomonadales</taxon>
        <taxon>Geminigeraceae</taxon>
        <taxon>Guillardia</taxon>
    </lineage>
</organism>
<accession>L1IW31</accession>
<evidence type="ECO:0000313" key="7">
    <source>
        <dbReference type="Proteomes" id="UP000011087"/>
    </source>
</evidence>
<dbReference type="PRINTS" id="PR00685">
    <property type="entry name" value="TIFACTORIIB"/>
</dbReference>
<dbReference type="SMART" id="SM00385">
    <property type="entry name" value="CYCLIN"/>
    <property type="match status" value="1"/>
</dbReference>
<dbReference type="EMBL" id="JH993034">
    <property type="protein sequence ID" value="EKX40055.1"/>
    <property type="molecule type" value="Genomic_DNA"/>
</dbReference>
<dbReference type="InterPro" id="IPR013763">
    <property type="entry name" value="Cyclin-like_dom"/>
</dbReference>
<evidence type="ECO:0000256" key="2">
    <source>
        <dbReference type="ARBA" id="ARBA00023163"/>
    </source>
</evidence>
<protein>
    <recommendedName>
        <fullName evidence="4">Cyclin-like domain-containing protein</fullName>
    </recommendedName>
</protein>
<evidence type="ECO:0000313" key="5">
    <source>
        <dbReference type="EMBL" id="EKX40055.1"/>
    </source>
</evidence>
<dbReference type="eggNOG" id="KOG1597">
    <property type="taxonomic scope" value="Eukaryota"/>
</dbReference>
<dbReference type="PANTHER" id="PTHR11618">
    <property type="entry name" value="TRANSCRIPTION INITIATION FACTOR IIB-RELATED"/>
    <property type="match status" value="1"/>
</dbReference>
<keyword evidence="2" id="KW-0804">Transcription</keyword>
<dbReference type="PANTHER" id="PTHR11618:SF13">
    <property type="entry name" value="TRANSCRIPTION INITIATION FACTOR IIB"/>
    <property type="match status" value="1"/>
</dbReference>
<dbReference type="Proteomes" id="UP000011087">
    <property type="component" value="Unassembled WGS sequence"/>
</dbReference>
<feature type="region of interest" description="Disordered" evidence="3">
    <location>
        <begin position="504"/>
        <end position="536"/>
    </location>
</feature>
<dbReference type="CDD" id="cd00043">
    <property type="entry name" value="CYCLIN_SF"/>
    <property type="match status" value="1"/>
</dbReference>
<dbReference type="OrthoDB" id="25790at2759"/>
<reference evidence="6" key="3">
    <citation type="submission" date="2016-03" db="UniProtKB">
        <authorList>
            <consortium name="EnsemblProtists"/>
        </authorList>
    </citation>
    <scope>IDENTIFICATION</scope>
</reference>
<dbReference type="GO" id="GO:0097550">
    <property type="term" value="C:transcription preinitiation complex"/>
    <property type="evidence" value="ECO:0007669"/>
    <property type="project" value="TreeGrafter"/>
</dbReference>
<dbReference type="InterPro" id="IPR036915">
    <property type="entry name" value="Cyclin-like_sf"/>
</dbReference>
<keyword evidence="7" id="KW-1185">Reference proteome</keyword>
<gene>
    <name evidence="5" type="ORF">GUITHDRAFT_113794</name>
</gene>
<keyword evidence="1" id="KW-0805">Transcription regulation</keyword>
<evidence type="ECO:0000313" key="6">
    <source>
        <dbReference type="EnsemblProtists" id="EKX40055"/>
    </source>
</evidence>
<reference evidence="7" key="2">
    <citation type="submission" date="2012-11" db="EMBL/GenBank/DDBJ databases">
        <authorList>
            <person name="Kuo A."/>
            <person name="Curtis B.A."/>
            <person name="Tanifuji G."/>
            <person name="Burki F."/>
            <person name="Gruber A."/>
            <person name="Irimia M."/>
            <person name="Maruyama S."/>
            <person name="Arias M.C."/>
            <person name="Ball S.G."/>
            <person name="Gile G.H."/>
            <person name="Hirakawa Y."/>
            <person name="Hopkins J.F."/>
            <person name="Rensing S.A."/>
            <person name="Schmutz J."/>
            <person name="Symeonidi A."/>
            <person name="Elias M."/>
            <person name="Eveleigh R.J."/>
            <person name="Herman E.K."/>
            <person name="Klute M.J."/>
            <person name="Nakayama T."/>
            <person name="Obornik M."/>
            <person name="Reyes-Prieto A."/>
            <person name="Armbrust E.V."/>
            <person name="Aves S.J."/>
            <person name="Beiko R.G."/>
            <person name="Coutinho P."/>
            <person name="Dacks J.B."/>
            <person name="Durnford D.G."/>
            <person name="Fast N.M."/>
            <person name="Green B.R."/>
            <person name="Grisdale C."/>
            <person name="Hempe F."/>
            <person name="Henrissat B."/>
            <person name="Hoppner M.P."/>
            <person name="Ishida K.-I."/>
            <person name="Kim E."/>
            <person name="Koreny L."/>
            <person name="Kroth P.G."/>
            <person name="Liu Y."/>
            <person name="Malik S.-B."/>
            <person name="Maier U.G."/>
            <person name="McRose D."/>
            <person name="Mock T."/>
            <person name="Neilson J.A."/>
            <person name="Onodera N.T."/>
            <person name="Poole A.M."/>
            <person name="Pritham E.J."/>
            <person name="Richards T.A."/>
            <person name="Rocap G."/>
            <person name="Roy S.W."/>
            <person name="Sarai C."/>
            <person name="Schaack S."/>
            <person name="Shirato S."/>
            <person name="Slamovits C.H."/>
            <person name="Spencer D.F."/>
            <person name="Suzuki S."/>
            <person name="Worden A.Z."/>
            <person name="Zauner S."/>
            <person name="Barry K."/>
            <person name="Bell C."/>
            <person name="Bharti A.K."/>
            <person name="Crow J.A."/>
            <person name="Grimwood J."/>
            <person name="Kramer R."/>
            <person name="Lindquist E."/>
            <person name="Lucas S."/>
            <person name="Salamov A."/>
            <person name="McFadden G.I."/>
            <person name="Lane C.E."/>
            <person name="Keeling P.J."/>
            <person name="Gray M.W."/>
            <person name="Grigoriev I.V."/>
            <person name="Archibald J.M."/>
        </authorList>
    </citation>
    <scope>NUCLEOTIDE SEQUENCE</scope>
    <source>
        <strain evidence="7">CCMP2712</strain>
    </source>
</reference>
<proteinExistence type="predicted"/>
<feature type="compositionally biased region" description="Polar residues" evidence="3">
    <location>
        <begin position="524"/>
        <end position="536"/>
    </location>
</feature>
<dbReference type="GeneID" id="17296865"/>
<dbReference type="Gene3D" id="1.10.472.170">
    <property type="match status" value="1"/>
</dbReference>
<dbReference type="RefSeq" id="XP_005827035.1">
    <property type="nucleotide sequence ID" value="XM_005826978.1"/>
</dbReference>
<dbReference type="AlphaFoldDB" id="L1IW31"/>
<feature type="domain" description="Cyclin-like" evidence="4">
    <location>
        <begin position="256"/>
        <end position="337"/>
    </location>
</feature>
<dbReference type="OMA" id="HIRAQDS"/>
<dbReference type="GO" id="GO:0017025">
    <property type="term" value="F:TBP-class protein binding"/>
    <property type="evidence" value="ECO:0007669"/>
    <property type="project" value="InterPro"/>
</dbReference>
<dbReference type="HOGENOM" id="CLU_508522_0_0_1"/>
<evidence type="ECO:0000256" key="1">
    <source>
        <dbReference type="ARBA" id="ARBA00023015"/>
    </source>
</evidence>
<evidence type="ECO:0000256" key="3">
    <source>
        <dbReference type="SAM" id="MobiDB-lite"/>
    </source>
</evidence>
<dbReference type="InterPro" id="IPR000812">
    <property type="entry name" value="TFIIB"/>
</dbReference>
<dbReference type="GO" id="GO:0005634">
    <property type="term" value="C:nucleus"/>
    <property type="evidence" value="ECO:0007669"/>
    <property type="project" value="TreeGrafter"/>
</dbReference>
<dbReference type="InterPro" id="IPR013150">
    <property type="entry name" value="TFIIB_cyclin"/>
</dbReference>
<dbReference type="Pfam" id="PF00382">
    <property type="entry name" value="TFIIB"/>
    <property type="match status" value="1"/>
</dbReference>
<dbReference type="SUPFAM" id="SSF47954">
    <property type="entry name" value="Cyclin-like"/>
    <property type="match status" value="2"/>
</dbReference>
<reference evidence="5 7" key="1">
    <citation type="journal article" date="2012" name="Nature">
        <title>Algal genomes reveal evolutionary mosaicism and the fate of nucleomorphs.</title>
        <authorList>
            <consortium name="DOE Joint Genome Institute"/>
            <person name="Curtis B.A."/>
            <person name="Tanifuji G."/>
            <person name="Burki F."/>
            <person name="Gruber A."/>
            <person name="Irimia M."/>
            <person name="Maruyama S."/>
            <person name="Arias M.C."/>
            <person name="Ball S.G."/>
            <person name="Gile G.H."/>
            <person name="Hirakawa Y."/>
            <person name="Hopkins J.F."/>
            <person name="Kuo A."/>
            <person name="Rensing S.A."/>
            <person name="Schmutz J."/>
            <person name="Symeonidi A."/>
            <person name="Elias M."/>
            <person name="Eveleigh R.J."/>
            <person name="Herman E.K."/>
            <person name="Klute M.J."/>
            <person name="Nakayama T."/>
            <person name="Obornik M."/>
            <person name="Reyes-Prieto A."/>
            <person name="Armbrust E.V."/>
            <person name="Aves S.J."/>
            <person name="Beiko R.G."/>
            <person name="Coutinho P."/>
            <person name="Dacks J.B."/>
            <person name="Durnford D.G."/>
            <person name="Fast N.M."/>
            <person name="Green B.R."/>
            <person name="Grisdale C.J."/>
            <person name="Hempel F."/>
            <person name="Henrissat B."/>
            <person name="Hoppner M.P."/>
            <person name="Ishida K."/>
            <person name="Kim E."/>
            <person name="Koreny L."/>
            <person name="Kroth P.G."/>
            <person name="Liu Y."/>
            <person name="Malik S.B."/>
            <person name="Maier U.G."/>
            <person name="McRose D."/>
            <person name="Mock T."/>
            <person name="Neilson J.A."/>
            <person name="Onodera N.T."/>
            <person name="Poole A.M."/>
            <person name="Pritham E.J."/>
            <person name="Richards T.A."/>
            <person name="Rocap G."/>
            <person name="Roy S.W."/>
            <person name="Sarai C."/>
            <person name="Schaack S."/>
            <person name="Shirato S."/>
            <person name="Slamovits C.H."/>
            <person name="Spencer D.F."/>
            <person name="Suzuki S."/>
            <person name="Worden A.Z."/>
            <person name="Zauner S."/>
            <person name="Barry K."/>
            <person name="Bell C."/>
            <person name="Bharti A.K."/>
            <person name="Crow J.A."/>
            <person name="Grimwood J."/>
            <person name="Kramer R."/>
            <person name="Lindquist E."/>
            <person name="Lucas S."/>
            <person name="Salamov A."/>
            <person name="McFadden G.I."/>
            <person name="Lane C.E."/>
            <person name="Keeling P.J."/>
            <person name="Gray M.W."/>
            <person name="Grigoriev I.V."/>
            <person name="Archibald J.M."/>
        </authorList>
    </citation>
    <scope>NUCLEOTIDE SEQUENCE</scope>
    <source>
        <strain evidence="5 7">CCMP2712</strain>
    </source>
</reference>
<dbReference type="Gene3D" id="1.10.472.10">
    <property type="entry name" value="Cyclin-like"/>
    <property type="match status" value="1"/>
</dbReference>
<name>L1IW31_GUITC</name>
<sequence>MKGSCLECAFCKSTDLKVNRANETIQCETCDHILEERYNDYRVTNINFERESPYCAVVNDSLAKHKFDSNVEGDPFHAAGFITAFSQVSLQQQGAFTLTARTFPGDLAELERLLHDLDVDCPVSAKQQQAAAALTGVKPKSKKDSGGYAKLRYILVAYFELLDVGEMMGIKRVDIDEALRLFKQFVDASSNLRSKNVESLAIASLVLVMRKADRARDLPEFAAASGLLQKDLIQGIKAVQQALDSSSMSSTASVSSHMPQFCRVLGMQGQAEQLAITIGENATTHNVCTRRNPISIAAAAIYLACNLEDQKKTQTEICKVTGLTEVTLRKVYKELLQEHDKLIPSTYIAKVRLQTLLPLSLTGPRPYKHVPCALDKKGCYVSMPIPPAGAVAGAPEGMDPNSPFLASFFHRGMPPFYGQIPHDQMNQQMMQMGMDASQVGKLPHQPNMFAPGLNPFQNSLFAMPHPPGKPGEQAPIANNGVANVPPPPFGMRSFQQILEQNRQNQSRGNTMLKNDHAARGSFGQGSNEFPASQGNK</sequence>
<dbReference type="KEGG" id="gtt:GUITHDRAFT_113794"/>
<dbReference type="CDD" id="cd20550">
    <property type="entry name" value="CYCLIN_TFIIB_archaea_like_rpt2"/>
    <property type="match status" value="1"/>
</dbReference>
<dbReference type="FunFam" id="1.10.472.10:FF:000045">
    <property type="entry name" value="Transcription initiation factor IIB"/>
    <property type="match status" value="1"/>
</dbReference>
<evidence type="ECO:0000259" key="4">
    <source>
        <dbReference type="SMART" id="SM00385"/>
    </source>
</evidence>